<reference evidence="3 4" key="2">
    <citation type="submission" date="2018-11" db="EMBL/GenBank/DDBJ databases">
        <authorList>
            <consortium name="Pathogen Informatics"/>
        </authorList>
    </citation>
    <scope>NUCLEOTIDE SEQUENCE [LARGE SCALE GENOMIC DNA]</scope>
</reference>
<name>A0A0N5CPY0_THECL</name>
<proteinExistence type="predicted"/>
<keyword evidence="4" id="KW-1185">Reference proteome</keyword>
<keyword evidence="2" id="KW-0472">Membrane</keyword>
<keyword evidence="2" id="KW-1133">Transmembrane helix</keyword>
<feature type="compositionally biased region" description="Basic and acidic residues" evidence="1">
    <location>
        <begin position="47"/>
        <end position="57"/>
    </location>
</feature>
<dbReference type="InterPro" id="IPR008952">
    <property type="entry name" value="Tetraspanin_EC2_sf"/>
</dbReference>
<evidence type="ECO:0000313" key="4">
    <source>
        <dbReference type="Proteomes" id="UP000276776"/>
    </source>
</evidence>
<evidence type="ECO:0000256" key="1">
    <source>
        <dbReference type="SAM" id="MobiDB-lite"/>
    </source>
</evidence>
<dbReference type="AlphaFoldDB" id="A0A0N5CPY0"/>
<dbReference type="Gene3D" id="1.10.1450.10">
    <property type="entry name" value="Tetraspanin"/>
    <property type="match status" value="1"/>
</dbReference>
<feature type="region of interest" description="Disordered" evidence="1">
    <location>
        <begin position="36"/>
        <end position="57"/>
    </location>
</feature>
<protein>
    <submittedName>
        <fullName evidence="5">Tetraspanin</fullName>
    </submittedName>
</protein>
<feature type="transmembrane region" description="Helical" evidence="2">
    <location>
        <begin position="111"/>
        <end position="133"/>
    </location>
</feature>
<dbReference type="WBParaSite" id="TCLT_0000228001-mRNA-1">
    <property type="protein sequence ID" value="TCLT_0000228001-mRNA-1"/>
    <property type="gene ID" value="TCLT_0000228001"/>
</dbReference>
<dbReference type="EMBL" id="UYYF01000434">
    <property type="protein sequence ID" value="VDM98152.1"/>
    <property type="molecule type" value="Genomic_DNA"/>
</dbReference>
<gene>
    <name evidence="3" type="ORF">TCLT_LOCUS2281</name>
</gene>
<dbReference type="OMA" id="EQFAYER"/>
<dbReference type="STRING" id="103827.A0A0N5CPY0"/>
<evidence type="ECO:0000313" key="3">
    <source>
        <dbReference type="EMBL" id="VDM98152.1"/>
    </source>
</evidence>
<sequence>MKLAIAVSETKPELRKYSVRKASAVLASEARKKGAIRKTRSMTIPEPKSEPTKPLEVKEQERTLPHFRPKQFSKAQVLKNSKSQLQHFKQPIKSTNLDLAKKQICVAQAIFAIYFCQLLLCGSAIIICIYTSLKFVPYHLKNGQLSASFSGLKLVKYESSISVVTTLANSFILIFLCNRWQEPIKTNILYSISQAITDSDYAQDVNIIQQQFKCCGILVQGISDPQKIWLRQMQVDVAFPHNLYRHASCFSKMGSLPWSCCRSDFQFMRCDHFAYERFVIPFNETNFIQVPSYAARFKKEWECSTLGQCIERRLVALSSVYDSDCAQAFYQEFKVGFFYLNGGILLLIGSLMFIGMVSIALLELISKPKK</sequence>
<evidence type="ECO:0000313" key="5">
    <source>
        <dbReference type="WBParaSite" id="TCLT_0000228001-mRNA-1"/>
    </source>
</evidence>
<dbReference type="GO" id="GO:0016020">
    <property type="term" value="C:membrane"/>
    <property type="evidence" value="ECO:0007669"/>
    <property type="project" value="InterPro"/>
</dbReference>
<accession>A0A0N5CPY0</accession>
<evidence type="ECO:0000256" key="2">
    <source>
        <dbReference type="SAM" id="Phobius"/>
    </source>
</evidence>
<dbReference type="OrthoDB" id="5835337at2759"/>
<organism evidence="5">
    <name type="scientific">Thelazia callipaeda</name>
    <name type="common">Oriental eyeworm</name>
    <name type="synonym">Parasitic nematode</name>
    <dbReference type="NCBI Taxonomy" id="103827"/>
    <lineage>
        <taxon>Eukaryota</taxon>
        <taxon>Metazoa</taxon>
        <taxon>Ecdysozoa</taxon>
        <taxon>Nematoda</taxon>
        <taxon>Chromadorea</taxon>
        <taxon>Rhabditida</taxon>
        <taxon>Spirurina</taxon>
        <taxon>Spiruromorpha</taxon>
        <taxon>Thelazioidea</taxon>
        <taxon>Thelaziidae</taxon>
        <taxon>Thelazia</taxon>
    </lineage>
</organism>
<reference evidence="5" key="1">
    <citation type="submission" date="2017-02" db="UniProtKB">
        <authorList>
            <consortium name="WormBaseParasite"/>
        </authorList>
    </citation>
    <scope>IDENTIFICATION</scope>
</reference>
<dbReference type="Proteomes" id="UP000276776">
    <property type="component" value="Unassembled WGS sequence"/>
</dbReference>
<feature type="transmembrane region" description="Helical" evidence="2">
    <location>
        <begin position="154"/>
        <end position="176"/>
    </location>
</feature>
<keyword evidence="2" id="KW-0812">Transmembrane</keyword>
<feature type="transmembrane region" description="Helical" evidence="2">
    <location>
        <begin position="337"/>
        <end position="362"/>
    </location>
</feature>